<dbReference type="CDD" id="cd04301">
    <property type="entry name" value="NAT_SF"/>
    <property type="match status" value="1"/>
</dbReference>
<keyword evidence="3" id="KW-1185">Reference proteome</keyword>
<keyword evidence="2" id="KW-0808">Transferase</keyword>
<dbReference type="PANTHER" id="PTHR43451">
    <property type="entry name" value="ACETYLTRANSFERASE (GNAT) FAMILY PROTEIN"/>
    <property type="match status" value="1"/>
</dbReference>
<dbReference type="EMBL" id="SMAI01000010">
    <property type="protein sequence ID" value="TCT03198.1"/>
    <property type="molecule type" value="Genomic_DNA"/>
</dbReference>
<sequence length="173" mass="18097">MRAANSNAPATPAALRPFLPSDTARLAAIFRAAVHELTGEDYDTDQQEAWAAAADDEAAFGARLSQHLTLVAVRDGETVGFLTLKDNSVIDLFYVAPAVAGSGVGAVLCGAAETLAKARGTKALGVDASDTALGFFQKRGYVPQRRNTVPRGDVWLANTTLTKPLDAAPEIVS</sequence>
<evidence type="ECO:0000313" key="3">
    <source>
        <dbReference type="Proteomes" id="UP000294664"/>
    </source>
</evidence>
<accession>A0A4V2UXE7</accession>
<name>A0A4V2UXE7_9HYPH</name>
<dbReference type="OrthoDB" id="9789081at2"/>
<evidence type="ECO:0000259" key="1">
    <source>
        <dbReference type="PROSITE" id="PS51186"/>
    </source>
</evidence>
<reference evidence="2 3" key="1">
    <citation type="submission" date="2019-03" db="EMBL/GenBank/DDBJ databases">
        <title>Genomic Encyclopedia of Type Strains, Phase IV (KMG-IV): sequencing the most valuable type-strain genomes for metagenomic binning, comparative biology and taxonomic classification.</title>
        <authorList>
            <person name="Goeker M."/>
        </authorList>
    </citation>
    <scope>NUCLEOTIDE SEQUENCE [LARGE SCALE GENOMIC DNA]</scope>
    <source>
        <strain evidence="2 3">DSM 9035</strain>
    </source>
</reference>
<evidence type="ECO:0000313" key="2">
    <source>
        <dbReference type="EMBL" id="TCT03198.1"/>
    </source>
</evidence>
<dbReference type="PROSITE" id="PS51186">
    <property type="entry name" value="GNAT"/>
    <property type="match status" value="1"/>
</dbReference>
<dbReference type="InterPro" id="IPR016181">
    <property type="entry name" value="Acyl_CoA_acyltransferase"/>
</dbReference>
<dbReference type="PANTHER" id="PTHR43451:SF1">
    <property type="entry name" value="ACETYLTRANSFERASE"/>
    <property type="match status" value="1"/>
</dbReference>
<proteinExistence type="predicted"/>
<comment type="caution">
    <text evidence="2">The sequence shown here is derived from an EMBL/GenBank/DDBJ whole genome shotgun (WGS) entry which is preliminary data.</text>
</comment>
<dbReference type="AlphaFoldDB" id="A0A4V2UXE7"/>
<dbReference type="GO" id="GO:0016747">
    <property type="term" value="F:acyltransferase activity, transferring groups other than amino-acyl groups"/>
    <property type="evidence" value="ECO:0007669"/>
    <property type="project" value="InterPro"/>
</dbReference>
<dbReference type="SUPFAM" id="SSF55729">
    <property type="entry name" value="Acyl-CoA N-acyltransferases (Nat)"/>
    <property type="match status" value="1"/>
</dbReference>
<dbReference type="Proteomes" id="UP000294664">
    <property type="component" value="Unassembled WGS sequence"/>
</dbReference>
<organism evidence="2 3">
    <name type="scientific">Aquabacter spiritensis</name>
    <dbReference type="NCBI Taxonomy" id="933073"/>
    <lineage>
        <taxon>Bacteria</taxon>
        <taxon>Pseudomonadati</taxon>
        <taxon>Pseudomonadota</taxon>
        <taxon>Alphaproteobacteria</taxon>
        <taxon>Hyphomicrobiales</taxon>
        <taxon>Xanthobacteraceae</taxon>
        <taxon>Aquabacter</taxon>
    </lineage>
</organism>
<dbReference type="Pfam" id="PF13673">
    <property type="entry name" value="Acetyltransf_10"/>
    <property type="match status" value="1"/>
</dbReference>
<protein>
    <submittedName>
        <fullName evidence="2">GNAT family acetyltransferase</fullName>
    </submittedName>
</protein>
<dbReference type="InterPro" id="IPR000182">
    <property type="entry name" value="GNAT_dom"/>
</dbReference>
<feature type="domain" description="N-acetyltransferase" evidence="1">
    <location>
        <begin position="13"/>
        <end position="166"/>
    </location>
</feature>
<dbReference type="InterPro" id="IPR052564">
    <property type="entry name" value="N-acetyltrans/Recomb-assoc"/>
</dbReference>
<dbReference type="Gene3D" id="3.40.630.30">
    <property type="match status" value="1"/>
</dbReference>
<gene>
    <name evidence="2" type="ORF">EDC64_11061</name>
</gene>
<dbReference type="RefSeq" id="WP_132032957.1">
    <property type="nucleotide sequence ID" value="NZ_SMAI01000010.1"/>
</dbReference>